<sequence length="409" mass="46055">MDTIEMNDLNRPEGAEGGEDETVIDDTPIDEDDFLSGLDDDQRLDDVKTSSFREENKNDSYRKRKKQLDELSTYGKFDDIKIEYVRRLFRTEYRIDPTDGRNSKEFISSLDITKNKLTFNGADVAYIDTGGTYKMSENKKATTSSRRFLNLYEKALTEHKKRAKSVVEEETGGEASVANVEEIFEDAEEEFRQEVTDTGDTLVEHARELEERGKMTTQERREFAGVTAPKGPPEVRIKALREQKKVFETNIELETDPERQQIMQEGRDVAEQGIDNANLEMGQQPESEEGKHRYREMVKENIRTKFERFRKWAKENLGAIAAIAISIAGIITTVVVAGKKTIVGASKGLGAVGKALAGLAKSALPILNLLSTILSWGAKGLAILGQNLWIVAVLIAGAIYKYLQMKRKK</sequence>
<accession>A0A6S7J7K2</accession>
<feature type="transmembrane region" description="Helical" evidence="2">
    <location>
        <begin position="383"/>
        <end position="403"/>
    </location>
</feature>
<name>A0A6S7J7K2_PARCT</name>
<proteinExistence type="predicted"/>
<feature type="compositionally biased region" description="Acidic residues" evidence="1">
    <location>
        <begin position="16"/>
        <end position="39"/>
    </location>
</feature>
<keyword evidence="2" id="KW-1133">Transmembrane helix</keyword>
<keyword evidence="2" id="KW-0472">Membrane</keyword>
<keyword evidence="4" id="KW-1185">Reference proteome</keyword>
<gene>
    <name evidence="3" type="ORF">PACLA_8A077698</name>
</gene>
<dbReference type="Proteomes" id="UP001152795">
    <property type="component" value="Unassembled WGS sequence"/>
</dbReference>
<feature type="transmembrane region" description="Helical" evidence="2">
    <location>
        <begin position="317"/>
        <end position="337"/>
    </location>
</feature>
<evidence type="ECO:0000313" key="4">
    <source>
        <dbReference type="Proteomes" id="UP001152795"/>
    </source>
</evidence>
<comment type="caution">
    <text evidence="3">The sequence shown here is derived from an EMBL/GenBank/DDBJ whole genome shotgun (WGS) entry which is preliminary data.</text>
</comment>
<dbReference type="AlphaFoldDB" id="A0A6S7J7K2"/>
<feature type="compositionally biased region" description="Basic and acidic residues" evidence="1">
    <location>
        <begin position="40"/>
        <end position="60"/>
    </location>
</feature>
<reference evidence="3" key="1">
    <citation type="submission" date="2020-04" db="EMBL/GenBank/DDBJ databases">
        <authorList>
            <person name="Alioto T."/>
            <person name="Alioto T."/>
            <person name="Gomez Garrido J."/>
        </authorList>
    </citation>
    <scope>NUCLEOTIDE SEQUENCE</scope>
    <source>
        <strain evidence="3">A484AB</strain>
    </source>
</reference>
<evidence type="ECO:0000313" key="3">
    <source>
        <dbReference type="EMBL" id="CAB4026467.1"/>
    </source>
</evidence>
<feature type="region of interest" description="Disordered" evidence="1">
    <location>
        <begin position="1"/>
        <end position="60"/>
    </location>
</feature>
<protein>
    <submittedName>
        <fullName evidence="3">Uncharacterized protein</fullName>
    </submittedName>
</protein>
<evidence type="ECO:0000256" key="1">
    <source>
        <dbReference type="SAM" id="MobiDB-lite"/>
    </source>
</evidence>
<organism evidence="3 4">
    <name type="scientific">Paramuricea clavata</name>
    <name type="common">Red gorgonian</name>
    <name type="synonym">Violescent sea-whip</name>
    <dbReference type="NCBI Taxonomy" id="317549"/>
    <lineage>
        <taxon>Eukaryota</taxon>
        <taxon>Metazoa</taxon>
        <taxon>Cnidaria</taxon>
        <taxon>Anthozoa</taxon>
        <taxon>Octocorallia</taxon>
        <taxon>Malacalcyonacea</taxon>
        <taxon>Plexauridae</taxon>
        <taxon>Paramuricea</taxon>
    </lineage>
</organism>
<keyword evidence="2" id="KW-0812">Transmembrane</keyword>
<evidence type="ECO:0000256" key="2">
    <source>
        <dbReference type="SAM" id="Phobius"/>
    </source>
</evidence>
<dbReference type="EMBL" id="CACRXK020014217">
    <property type="protein sequence ID" value="CAB4026467.1"/>
    <property type="molecule type" value="Genomic_DNA"/>
</dbReference>